<dbReference type="AlphaFoldDB" id="A0A229T0P1"/>
<keyword evidence="1" id="KW-1133">Transmembrane helix</keyword>
<comment type="caution">
    <text evidence="2">The sequence shown here is derived from an EMBL/GenBank/DDBJ whole genome shotgun (WGS) entry which is preliminary data.</text>
</comment>
<reference evidence="3" key="1">
    <citation type="submission" date="2017-07" db="EMBL/GenBank/DDBJ databases">
        <title>Comparative genome mining reveals phylogenetic distribution patterns of secondary metabolites in Amycolatopsis.</title>
        <authorList>
            <person name="Adamek M."/>
            <person name="Alanjary M."/>
            <person name="Sales-Ortells H."/>
            <person name="Goodfellow M."/>
            <person name="Bull A.T."/>
            <person name="Kalinowski J."/>
            <person name="Ziemert N."/>
        </authorList>
    </citation>
    <scope>NUCLEOTIDE SEQUENCE [LARGE SCALE GENOMIC DNA]</scope>
    <source>
        <strain evidence="3">H5</strain>
    </source>
</reference>
<dbReference type="Proteomes" id="UP000215199">
    <property type="component" value="Unassembled WGS sequence"/>
</dbReference>
<proteinExistence type="predicted"/>
<name>A0A229T0P1_9PSEU</name>
<evidence type="ECO:0000313" key="3">
    <source>
        <dbReference type="Proteomes" id="UP000215199"/>
    </source>
</evidence>
<keyword evidence="1" id="KW-0472">Membrane</keyword>
<dbReference type="EMBL" id="NMUL01000028">
    <property type="protein sequence ID" value="OXM64491.1"/>
    <property type="molecule type" value="Genomic_DNA"/>
</dbReference>
<evidence type="ECO:0000313" key="2">
    <source>
        <dbReference type="EMBL" id="OXM64491.1"/>
    </source>
</evidence>
<gene>
    <name evidence="2" type="ORF">CF165_26370</name>
</gene>
<keyword evidence="1" id="KW-0812">Transmembrane</keyword>
<evidence type="ECO:0000256" key="1">
    <source>
        <dbReference type="SAM" id="Phobius"/>
    </source>
</evidence>
<feature type="transmembrane region" description="Helical" evidence="1">
    <location>
        <begin position="6"/>
        <end position="28"/>
    </location>
</feature>
<organism evidence="2 3">
    <name type="scientific">Amycolatopsis vastitatis</name>
    <dbReference type="NCBI Taxonomy" id="1905142"/>
    <lineage>
        <taxon>Bacteria</taxon>
        <taxon>Bacillati</taxon>
        <taxon>Actinomycetota</taxon>
        <taxon>Actinomycetes</taxon>
        <taxon>Pseudonocardiales</taxon>
        <taxon>Pseudonocardiaceae</taxon>
        <taxon>Amycolatopsis</taxon>
    </lineage>
</organism>
<sequence>MGPGADSGIALLVFGALGVTTMVVLYRWREKSGGLGRVPPPDPADAHQRVTLRDEDYDLVLRGTASVNGVTVTGGRSRLLVTRDQAELRAFFALEPIRFSRAEVTGLLWVPGPFGGRKLKFRTASGRLDNVTFWPRRNAEEQLAELGWY</sequence>
<keyword evidence="3" id="KW-1185">Reference proteome</keyword>
<dbReference type="RefSeq" id="WP_093950260.1">
    <property type="nucleotide sequence ID" value="NZ_NMUL01000028.1"/>
</dbReference>
<accession>A0A229T0P1</accession>
<protein>
    <submittedName>
        <fullName evidence="2">Uncharacterized protein</fullName>
    </submittedName>
</protein>
<dbReference type="OrthoDB" id="1253105at2"/>